<dbReference type="Gene3D" id="3.90.1720.10">
    <property type="entry name" value="endopeptidase domain like (from Nostoc punctiforme)"/>
    <property type="match status" value="1"/>
</dbReference>
<feature type="domain" description="NlpC/P60" evidence="6">
    <location>
        <begin position="133"/>
        <end position="201"/>
    </location>
</feature>
<feature type="transmembrane region" description="Helical" evidence="5">
    <location>
        <begin position="6"/>
        <end position="26"/>
    </location>
</feature>
<evidence type="ECO:0000256" key="4">
    <source>
        <dbReference type="ARBA" id="ARBA00022807"/>
    </source>
</evidence>
<keyword evidence="2" id="KW-0645">Protease</keyword>
<gene>
    <name evidence="7" type="ORF">ACJDU8_15900</name>
</gene>
<dbReference type="RefSeq" id="WP_406793135.1">
    <property type="nucleotide sequence ID" value="NZ_JBJHZX010000024.1"/>
</dbReference>
<evidence type="ECO:0000256" key="5">
    <source>
        <dbReference type="SAM" id="Phobius"/>
    </source>
</evidence>
<evidence type="ECO:0000259" key="6">
    <source>
        <dbReference type="Pfam" id="PF00877"/>
    </source>
</evidence>
<evidence type="ECO:0000256" key="3">
    <source>
        <dbReference type="ARBA" id="ARBA00022801"/>
    </source>
</evidence>
<proteinExistence type="inferred from homology"/>
<dbReference type="SUPFAM" id="SSF54001">
    <property type="entry name" value="Cysteine proteinases"/>
    <property type="match status" value="1"/>
</dbReference>
<evidence type="ECO:0000313" key="7">
    <source>
        <dbReference type="EMBL" id="MFL0197031.1"/>
    </source>
</evidence>
<dbReference type="InterPro" id="IPR038765">
    <property type="entry name" value="Papain-like_cys_pep_sf"/>
</dbReference>
<dbReference type="Proteomes" id="UP001623660">
    <property type="component" value="Unassembled WGS sequence"/>
</dbReference>
<keyword evidence="3" id="KW-0378">Hydrolase</keyword>
<dbReference type="Pfam" id="PF00877">
    <property type="entry name" value="NLPC_P60"/>
    <property type="match status" value="1"/>
</dbReference>
<dbReference type="EMBL" id="JBJHZX010000024">
    <property type="protein sequence ID" value="MFL0197031.1"/>
    <property type="molecule type" value="Genomic_DNA"/>
</dbReference>
<keyword evidence="5" id="KW-0472">Membrane</keyword>
<reference evidence="7 8" key="1">
    <citation type="submission" date="2024-11" db="EMBL/GenBank/DDBJ databases">
        <authorList>
            <person name="Heng Y.C."/>
            <person name="Lim A.C.H."/>
            <person name="Lee J.K.Y."/>
            <person name="Kittelmann S."/>
        </authorList>
    </citation>
    <scope>NUCLEOTIDE SEQUENCE [LARGE SCALE GENOMIC DNA]</scope>
    <source>
        <strain evidence="7 8">WILCCON 0269</strain>
    </source>
</reference>
<keyword evidence="5" id="KW-0812">Transmembrane</keyword>
<keyword evidence="5" id="KW-1133">Transmembrane helix</keyword>
<keyword evidence="4" id="KW-0788">Thiol protease</keyword>
<accession>A0ABW8SPB7</accession>
<sequence>MSIFKYIKLSISIFFIFILMTFIFISTQSTSMNIRKNNTTINIPTFNLNDNAVNYNKNDISTCTINRKEVLNKAYEMANVSWIPKYNLFDKYSHYTFIKGKTYYGIPYSMSYYQATSINDFLSKISNSNVIYGNDCAGFVSICWGINRQTTLSLFNAVKYHTKIDGKTVNEISWQDLKPGDALLLDNGGGKGHIMIYIDTNPKNGNELNVYEQNVQTVTPFVSVPTARKDVRFKSNLINSGYIPIRLMTLT</sequence>
<name>A0ABW8SPB7_9CLOT</name>
<protein>
    <submittedName>
        <fullName evidence="7">NlpC/P60 family protein</fullName>
    </submittedName>
</protein>
<comment type="similarity">
    <text evidence="1">Belongs to the peptidase C40 family.</text>
</comment>
<evidence type="ECO:0000256" key="2">
    <source>
        <dbReference type="ARBA" id="ARBA00022670"/>
    </source>
</evidence>
<keyword evidence="8" id="KW-1185">Reference proteome</keyword>
<evidence type="ECO:0000313" key="8">
    <source>
        <dbReference type="Proteomes" id="UP001623660"/>
    </source>
</evidence>
<dbReference type="InterPro" id="IPR000064">
    <property type="entry name" value="NLP_P60_dom"/>
</dbReference>
<evidence type="ECO:0000256" key="1">
    <source>
        <dbReference type="ARBA" id="ARBA00007074"/>
    </source>
</evidence>
<organism evidence="7 8">
    <name type="scientific">Candidatus Clostridium eludens</name>
    <dbReference type="NCBI Taxonomy" id="3381663"/>
    <lineage>
        <taxon>Bacteria</taxon>
        <taxon>Bacillati</taxon>
        <taxon>Bacillota</taxon>
        <taxon>Clostridia</taxon>
        <taxon>Eubacteriales</taxon>
        <taxon>Clostridiaceae</taxon>
        <taxon>Clostridium</taxon>
    </lineage>
</organism>
<comment type="caution">
    <text evidence="7">The sequence shown here is derived from an EMBL/GenBank/DDBJ whole genome shotgun (WGS) entry which is preliminary data.</text>
</comment>